<gene>
    <name evidence="1" type="ORF">GCM10010307_78740</name>
</gene>
<accession>A0ABN3RUP7</accession>
<evidence type="ECO:0000313" key="2">
    <source>
        <dbReference type="Proteomes" id="UP001500151"/>
    </source>
</evidence>
<organism evidence="1 2">
    <name type="scientific">Streptomyces vastus</name>
    <dbReference type="NCBI Taxonomy" id="285451"/>
    <lineage>
        <taxon>Bacteria</taxon>
        <taxon>Bacillati</taxon>
        <taxon>Actinomycetota</taxon>
        <taxon>Actinomycetes</taxon>
        <taxon>Kitasatosporales</taxon>
        <taxon>Streptomycetaceae</taxon>
        <taxon>Streptomyces</taxon>
    </lineage>
</organism>
<proteinExistence type="predicted"/>
<keyword evidence="2" id="KW-1185">Reference proteome</keyword>
<evidence type="ECO:0000313" key="1">
    <source>
        <dbReference type="EMBL" id="GAA2660897.1"/>
    </source>
</evidence>
<reference evidence="1 2" key="1">
    <citation type="journal article" date="2019" name="Int. J. Syst. Evol. Microbiol.">
        <title>The Global Catalogue of Microorganisms (GCM) 10K type strain sequencing project: providing services to taxonomists for standard genome sequencing and annotation.</title>
        <authorList>
            <consortium name="The Broad Institute Genomics Platform"/>
            <consortium name="The Broad Institute Genome Sequencing Center for Infectious Disease"/>
            <person name="Wu L."/>
            <person name="Ma J."/>
        </authorList>
    </citation>
    <scope>NUCLEOTIDE SEQUENCE [LARGE SCALE GENOMIC DNA]</scope>
    <source>
        <strain evidence="1 2">JCM 4524</strain>
    </source>
</reference>
<dbReference type="Proteomes" id="UP001500151">
    <property type="component" value="Unassembled WGS sequence"/>
</dbReference>
<protein>
    <submittedName>
        <fullName evidence="1">Uncharacterized protein</fullName>
    </submittedName>
</protein>
<dbReference type="EMBL" id="BAAASJ010000119">
    <property type="protein sequence ID" value="GAA2660897.1"/>
    <property type="molecule type" value="Genomic_DNA"/>
</dbReference>
<comment type="caution">
    <text evidence="1">The sequence shown here is derived from an EMBL/GenBank/DDBJ whole genome shotgun (WGS) entry which is preliminary data.</text>
</comment>
<sequence>MPDLGEEAGSLSLGVLAAGGLVDDVRYLGALAEQVHQARLADPAPTAEQQGPAALIAATLAHPGEVAVQRGQLGIAAYEAWHGSPLFTRALLVLCILK</sequence>
<name>A0ABN3RUP7_9ACTN</name>